<keyword evidence="1" id="KW-0677">Repeat</keyword>
<sequence>DRVSLCHPVPLSSVIPYTHFDVQFLEKFGVTFRREGETVTLKCTMLVTPDLKRVQPRAEWYRDDVLVKESKWTKMFFGEGQASLSFSHLHKDDEGLYTLRIVSRGGVSDHSAFLFVRGVAGLSGCRPCVFPGWGGGPGRSEALGKGVRRV</sequence>
<dbReference type="InterPro" id="IPR003599">
    <property type="entry name" value="Ig_sub"/>
</dbReference>
<accession>A0A2K5LGJ5</accession>
<dbReference type="InterPro" id="IPR013783">
    <property type="entry name" value="Ig-like_fold"/>
</dbReference>
<keyword evidence="4" id="KW-1185">Reference proteome</keyword>
<dbReference type="InterPro" id="IPR050964">
    <property type="entry name" value="Striated_Muscle_Regulatory"/>
</dbReference>
<dbReference type="InterPro" id="IPR007110">
    <property type="entry name" value="Ig-like_dom"/>
</dbReference>
<dbReference type="Gene3D" id="2.60.40.10">
    <property type="entry name" value="Immunoglobulins"/>
    <property type="match status" value="1"/>
</dbReference>
<evidence type="ECO:0000259" key="2">
    <source>
        <dbReference type="PROSITE" id="PS50835"/>
    </source>
</evidence>
<dbReference type="GO" id="GO:0045214">
    <property type="term" value="P:sarcomere organization"/>
    <property type="evidence" value="ECO:0007669"/>
    <property type="project" value="TreeGrafter"/>
</dbReference>
<protein>
    <submittedName>
        <fullName evidence="3">Myomesin 2</fullName>
    </submittedName>
</protein>
<reference evidence="3" key="2">
    <citation type="submission" date="2025-09" db="UniProtKB">
        <authorList>
            <consortium name="Ensembl"/>
        </authorList>
    </citation>
    <scope>IDENTIFICATION</scope>
</reference>
<dbReference type="CDD" id="cd00096">
    <property type="entry name" value="Ig"/>
    <property type="match status" value="1"/>
</dbReference>
<gene>
    <name evidence="3" type="primary">MYOM2</name>
</gene>
<dbReference type="InterPro" id="IPR036179">
    <property type="entry name" value="Ig-like_dom_sf"/>
</dbReference>
<dbReference type="PROSITE" id="PS50835">
    <property type="entry name" value="IG_LIKE"/>
    <property type="match status" value="1"/>
</dbReference>
<dbReference type="Pfam" id="PF07679">
    <property type="entry name" value="I-set"/>
    <property type="match status" value="1"/>
</dbReference>
<evidence type="ECO:0000313" key="4">
    <source>
        <dbReference type="Proteomes" id="UP000233060"/>
    </source>
</evidence>
<dbReference type="FunFam" id="2.60.40.10:FF:000134">
    <property type="entry name" value="Myomesin 1"/>
    <property type="match status" value="1"/>
</dbReference>
<feature type="domain" description="Ig-like" evidence="2">
    <location>
        <begin position="10"/>
        <end position="98"/>
    </location>
</feature>
<dbReference type="Proteomes" id="UP000233060">
    <property type="component" value="Unassembled WGS sequence"/>
</dbReference>
<evidence type="ECO:0000313" key="3">
    <source>
        <dbReference type="Ensembl" id="ENSCATP00000012056.1"/>
    </source>
</evidence>
<dbReference type="GO" id="GO:0031430">
    <property type="term" value="C:M band"/>
    <property type="evidence" value="ECO:0007669"/>
    <property type="project" value="TreeGrafter"/>
</dbReference>
<name>A0A2K5LGJ5_CERAT</name>
<proteinExistence type="predicted"/>
<evidence type="ECO:0000256" key="1">
    <source>
        <dbReference type="ARBA" id="ARBA00022737"/>
    </source>
</evidence>
<dbReference type="Bgee" id="ENSCATG00000030041">
    <property type="expression patterns" value="Expressed in heart and 4 other cell types or tissues"/>
</dbReference>
<dbReference type="Ensembl" id="ENSCATT00000036183.1">
    <property type="protein sequence ID" value="ENSCATP00000012056.1"/>
    <property type="gene ID" value="ENSCATG00000030041.1"/>
</dbReference>
<dbReference type="InterPro" id="IPR013098">
    <property type="entry name" value="Ig_I-set"/>
</dbReference>
<dbReference type="SMART" id="SM00409">
    <property type="entry name" value="IG"/>
    <property type="match status" value="1"/>
</dbReference>
<dbReference type="PANTHER" id="PTHR13817:SF22">
    <property type="entry name" value="MYOMESIN-2"/>
    <property type="match status" value="1"/>
</dbReference>
<dbReference type="AlphaFoldDB" id="A0A2K5LGJ5"/>
<dbReference type="PANTHER" id="PTHR13817">
    <property type="entry name" value="TITIN"/>
    <property type="match status" value="1"/>
</dbReference>
<dbReference type="SUPFAM" id="SSF48726">
    <property type="entry name" value="Immunoglobulin"/>
    <property type="match status" value="1"/>
</dbReference>
<dbReference type="GeneTree" id="ENSGT00940000157057"/>
<organism evidence="3 4">
    <name type="scientific">Cercocebus atys</name>
    <name type="common">Sooty mangabey</name>
    <name type="synonym">Cercocebus torquatus atys</name>
    <dbReference type="NCBI Taxonomy" id="9531"/>
    <lineage>
        <taxon>Eukaryota</taxon>
        <taxon>Metazoa</taxon>
        <taxon>Chordata</taxon>
        <taxon>Craniata</taxon>
        <taxon>Vertebrata</taxon>
        <taxon>Euteleostomi</taxon>
        <taxon>Mammalia</taxon>
        <taxon>Eutheria</taxon>
        <taxon>Euarchontoglires</taxon>
        <taxon>Primates</taxon>
        <taxon>Haplorrhini</taxon>
        <taxon>Catarrhini</taxon>
        <taxon>Cercopithecidae</taxon>
        <taxon>Cercopithecinae</taxon>
        <taxon>Cercocebus</taxon>
    </lineage>
</organism>
<reference evidence="3" key="1">
    <citation type="submission" date="2025-08" db="UniProtKB">
        <authorList>
            <consortium name="Ensembl"/>
        </authorList>
    </citation>
    <scope>IDENTIFICATION</scope>
</reference>